<gene>
    <name evidence="2" type="ORF">B8W69_02150</name>
</gene>
<feature type="region of interest" description="Disordered" evidence="1">
    <location>
        <begin position="1"/>
        <end position="61"/>
    </location>
</feature>
<evidence type="ECO:0000256" key="1">
    <source>
        <dbReference type="SAM" id="MobiDB-lite"/>
    </source>
</evidence>
<comment type="caution">
    <text evidence="2">The sequence shown here is derived from an EMBL/GenBank/DDBJ whole genome shotgun (WGS) entry which is preliminary data.</text>
</comment>
<evidence type="ECO:0000313" key="2">
    <source>
        <dbReference type="EMBL" id="OSC31936.1"/>
    </source>
</evidence>
<accession>A0A1X2LD86</accession>
<name>A0A1X2LD86_9MYCO</name>
<feature type="compositionally biased region" description="Basic residues" evidence="1">
    <location>
        <begin position="9"/>
        <end position="21"/>
    </location>
</feature>
<dbReference type="EMBL" id="NCXM01000002">
    <property type="protein sequence ID" value="OSC31936.1"/>
    <property type="molecule type" value="Genomic_DNA"/>
</dbReference>
<dbReference type="Proteomes" id="UP000242320">
    <property type="component" value="Unassembled WGS sequence"/>
</dbReference>
<organism evidence="2 3">
    <name type="scientific">Mycolicibacterium vulneris</name>
    <dbReference type="NCBI Taxonomy" id="547163"/>
    <lineage>
        <taxon>Bacteria</taxon>
        <taxon>Bacillati</taxon>
        <taxon>Actinomycetota</taxon>
        <taxon>Actinomycetes</taxon>
        <taxon>Mycobacteriales</taxon>
        <taxon>Mycobacteriaceae</taxon>
        <taxon>Mycolicibacterium</taxon>
    </lineage>
</organism>
<dbReference type="OrthoDB" id="4736476at2"/>
<dbReference type="AlphaFoldDB" id="A0A1X2LD86"/>
<keyword evidence="3" id="KW-1185">Reference proteome</keyword>
<sequence length="61" mass="6852">MSQSEFGHPLRRRICLRKPTRRATDPAPGRRTVRHDMPPYPSVELLWRGPGPGASDDDEGA</sequence>
<protein>
    <submittedName>
        <fullName evidence="2">Uncharacterized protein</fullName>
    </submittedName>
</protein>
<dbReference type="RefSeq" id="WP_085288366.1">
    <property type="nucleotide sequence ID" value="NZ_NCXM01000002.1"/>
</dbReference>
<evidence type="ECO:0000313" key="3">
    <source>
        <dbReference type="Proteomes" id="UP000242320"/>
    </source>
</evidence>
<reference evidence="2 3" key="1">
    <citation type="submission" date="2017-04" db="EMBL/GenBank/DDBJ databases">
        <title>The new phylogeny of genus Mycobacterium.</title>
        <authorList>
            <person name="Tortoli E."/>
            <person name="Trovato A."/>
            <person name="Cirillo D.M."/>
        </authorList>
    </citation>
    <scope>NUCLEOTIDE SEQUENCE [LARGE SCALE GENOMIC DNA]</scope>
    <source>
        <strain evidence="2 3">DSM 45247</strain>
    </source>
</reference>
<proteinExistence type="predicted"/>